<protein>
    <recommendedName>
        <fullName evidence="4">DUF4251 domain-containing protein</fullName>
    </recommendedName>
</protein>
<sequence length="174" mass="19109">MSKKIILVLLSIVLCNTGFAQYTAKLDNRSSVVFPSKPQEMNQDGQIILYSMMDKENKITGMATVIDVTQYGVDSNAVAANYNNSMFVDIILQNVAGQFTGAELVSKKKVAIGKLMGYDVVFKNHNPTEAVPYENIYAHVMFAGSHIYALSILDVTGTDGLSFTDKFFSSLKVD</sequence>
<keyword evidence="1" id="KW-0732">Signal</keyword>
<comment type="caution">
    <text evidence="2">The sequence shown here is derived from an EMBL/GenBank/DDBJ whole genome shotgun (WGS) entry which is preliminary data.</text>
</comment>
<dbReference type="RefSeq" id="WP_150033142.1">
    <property type="nucleotide sequence ID" value="NZ_VWSH01000003.1"/>
</dbReference>
<gene>
    <name evidence="2" type="ORF">F0919_12695</name>
</gene>
<feature type="signal peptide" evidence="1">
    <location>
        <begin position="1"/>
        <end position="20"/>
    </location>
</feature>
<reference evidence="2 3" key="1">
    <citation type="submission" date="2019-09" db="EMBL/GenBank/DDBJ databases">
        <title>Genome sequence and assembly of Taibaiella sp.</title>
        <authorList>
            <person name="Chhetri G."/>
        </authorList>
    </citation>
    <scope>NUCLEOTIDE SEQUENCE [LARGE SCALE GENOMIC DNA]</scope>
    <source>
        <strain evidence="2 3">KVB11</strain>
    </source>
</reference>
<feature type="chain" id="PRO_5024309800" description="DUF4251 domain-containing protein" evidence="1">
    <location>
        <begin position="21"/>
        <end position="174"/>
    </location>
</feature>
<dbReference type="EMBL" id="VWSH01000003">
    <property type="protein sequence ID" value="KAA5533395.1"/>
    <property type="molecule type" value="Genomic_DNA"/>
</dbReference>
<evidence type="ECO:0000256" key="1">
    <source>
        <dbReference type="SAM" id="SignalP"/>
    </source>
</evidence>
<dbReference type="Proteomes" id="UP000323632">
    <property type="component" value="Unassembled WGS sequence"/>
</dbReference>
<proteinExistence type="predicted"/>
<evidence type="ECO:0008006" key="4">
    <source>
        <dbReference type="Google" id="ProtNLM"/>
    </source>
</evidence>
<accession>A0A5M6CJ34</accession>
<evidence type="ECO:0000313" key="3">
    <source>
        <dbReference type="Proteomes" id="UP000323632"/>
    </source>
</evidence>
<keyword evidence="3" id="KW-1185">Reference proteome</keyword>
<name>A0A5M6CJ34_9BACT</name>
<dbReference type="AlphaFoldDB" id="A0A5M6CJ34"/>
<evidence type="ECO:0000313" key="2">
    <source>
        <dbReference type="EMBL" id="KAA5533395.1"/>
    </source>
</evidence>
<organism evidence="2 3">
    <name type="scientific">Taibaiella lutea</name>
    <dbReference type="NCBI Taxonomy" id="2608001"/>
    <lineage>
        <taxon>Bacteria</taxon>
        <taxon>Pseudomonadati</taxon>
        <taxon>Bacteroidota</taxon>
        <taxon>Chitinophagia</taxon>
        <taxon>Chitinophagales</taxon>
        <taxon>Chitinophagaceae</taxon>
        <taxon>Taibaiella</taxon>
    </lineage>
</organism>